<dbReference type="EMBL" id="RSCD01000001">
    <property type="protein sequence ID" value="RSH95086.1"/>
    <property type="molecule type" value="Genomic_DNA"/>
</dbReference>
<dbReference type="AlphaFoldDB" id="A0A427YVM4"/>
<dbReference type="SUPFAM" id="SSF57701">
    <property type="entry name" value="Zn2/Cys6 DNA-binding domain"/>
    <property type="match status" value="1"/>
</dbReference>
<feature type="region of interest" description="Disordered" evidence="8">
    <location>
        <begin position="96"/>
        <end position="131"/>
    </location>
</feature>
<keyword evidence="4" id="KW-0805">Transcription regulation</keyword>
<evidence type="ECO:0000259" key="9">
    <source>
        <dbReference type="PROSITE" id="PS50048"/>
    </source>
</evidence>
<feature type="domain" description="Zn(2)-C6 fungal-type" evidence="9">
    <location>
        <begin position="20"/>
        <end position="48"/>
    </location>
</feature>
<dbReference type="Proteomes" id="UP000279259">
    <property type="component" value="Unassembled WGS sequence"/>
</dbReference>
<evidence type="ECO:0000256" key="6">
    <source>
        <dbReference type="ARBA" id="ARBA00023163"/>
    </source>
</evidence>
<dbReference type="CDD" id="cd12148">
    <property type="entry name" value="fungal_TF_MHR"/>
    <property type="match status" value="1"/>
</dbReference>
<keyword evidence="11" id="KW-1185">Reference proteome</keyword>
<accession>A0A427YVM4</accession>
<name>A0A427YVM4_9TREE</name>
<dbReference type="Pfam" id="PF04082">
    <property type="entry name" value="Fungal_trans"/>
    <property type="match status" value="1"/>
</dbReference>
<dbReference type="PROSITE" id="PS00463">
    <property type="entry name" value="ZN2_CY6_FUNGAL_1"/>
    <property type="match status" value="1"/>
</dbReference>
<feature type="region of interest" description="Disordered" evidence="8">
    <location>
        <begin position="42"/>
        <end position="74"/>
    </location>
</feature>
<keyword evidence="3" id="KW-0862">Zinc</keyword>
<dbReference type="CDD" id="cd00067">
    <property type="entry name" value="GAL4"/>
    <property type="match status" value="1"/>
</dbReference>
<proteinExistence type="predicted"/>
<evidence type="ECO:0000256" key="5">
    <source>
        <dbReference type="ARBA" id="ARBA00023125"/>
    </source>
</evidence>
<keyword evidence="7" id="KW-0539">Nucleus</keyword>
<dbReference type="SMART" id="SM00906">
    <property type="entry name" value="Fungal_trans"/>
    <property type="match status" value="1"/>
</dbReference>
<evidence type="ECO:0000256" key="7">
    <source>
        <dbReference type="ARBA" id="ARBA00023242"/>
    </source>
</evidence>
<dbReference type="PROSITE" id="PS50048">
    <property type="entry name" value="ZN2_CY6_FUNGAL_2"/>
    <property type="match status" value="1"/>
</dbReference>
<comment type="caution">
    <text evidence="10">The sequence shown here is derived from an EMBL/GenBank/DDBJ whole genome shotgun (WGS) entry which is preliminary data.</text>
</comment>
<dbReference type="SMART" id="SM00066">
    <property type="entry name" value="GAL4"/>
    <property type="match status" value="1"/>
</dbReference>
<evidence type="ECO:0000313" key="11">
    <source>
        <dbReference type="Proteomes" id="UP000279259"/>
    </source>
</evidence>
<dbReference type="InterPro" id="IPR001138">
    <property type="entry name" value="Zn2Cys6_DnaBD"/>
</dbReference>
<keyword evidence="6" id="KW-0804">Transcription</keyword>
<dbReference type="STRING" id="1890683.A0A427YVM4"/>
<evidence type="ECO:0000256" key="1">
    <source>
        <dbReference type="ARBA" id="ARBA00004123"/>
    </source>
</evidence>
<evidence type="ECO:0000256" key="4">
    <source>
        <dbReference type="ARBA" id="ARBA00023015"/>
    </source>
</evidence>
<dbReference type="GO" id="GO:0000981">
    <property type="term" value="F:DNA-binding transcription factor activity, RNA polymerase II-specific"/>
    <property type="evidence" value="ECO:0007669"/>
    <property type="project" value="InterPro"/>
</dbReference>
<evidence type="ECO:0000256" key="3">
    <source>
        <dbReference type="ARBA" id="ARBA00022833"/>
    </source>
</evidence>
<reference evidence="10 11" key="1">
    <citation type="submission" date="2018-11" db="EMBL/GenBank/DDBJ databases">
        <title>Genome sequence of Saitozyma podzolica DSM 27192.</title>
        <authorList>
            <person name="Aliyu H."/>
            <person name="Gorte O."/>
            <person name="Ochsenreither K."/>
        </authorList>
    </citation>
    <scope>NUCLEOTIDE SEQUENCE [LARGE SCALE GENOMIC DNA]</scope>
    <source>
        <strain evidence="10 11">DSM 27192</strain>
    </source>
</reference>
<evidence type="ECO:0000313" key="10">
    <source>
        <dbReference type="EMBL" id="RSH95086.1"/>
    </source>
</evidence>
<protein>
    <recommendedName>
        <fullName evidence="9">Zn(2)-C6 fungal-type domain-containing protein</fullName>
    </recommendedName>
</protein>
<dbReference type="OrthoDB" id="2593029at2759"/>
<evidence type="ECO:0000256" key="2">
    <source>
        <dbReference type="ARBA" id="ARBA00022723"/>
    </source>
</evidence>
<evidence type="ECO:0000256" key="8">
    <source>
        <dbReference type="SAM" id="MobiDB-lite"/>
    </source>
</evidence>
<keyword evidence="2" id="KW-0479">Metal-binding</keyword>
<dbReference type="Gene3D" id="4.10.240.10">
    <property type="entry name" value="Zn(2)-C6 fungal-type DNA-binding domain"/>
    <property type="match status" value="1"/>
</dbReference>
<dbReference type="GO" id="GO:0003677">
    <property type="term" value="F:DNA binding"/>
    <property type="evidence" value="ECO:0007669"/>
    <property type="project" value="UniProtKB-KW"/>
</dbReference>
<sequence>MSSDSGAQGPPRKKRAYGVACTSCREKKISCDGVRPLCGGCKETGEDCRPPVSARPLRRLRSPSSTLPPGPDPAIAQLEARMRWMERRIKQLEDMMDVPPGWTNPPSPSGETGALDPPPAASSDGPLAGPSRDAAKYRLTYDESGNVVYHGMTGWSHGPEAVVETRLPSPEDPMGMTNSSFAPIFQGLAISKHIFVAPELGDALLNAYFCYQVFNIIQRSTFLRDMALGGPLFSKFLLMAMYASATRMIDGMDDEQRRTQGELFIRLAKQYLAEDMEGPATLTQIQGLLLLSGRECAMGNVGQGWIHAGLAFRMAQDLGIHLAPETLSGLSKLSAQELATRDRLFWSCFIWDKAMAFALGREPTFPPRLGRDPSTMLDFDDDEEAWFPFHVNPLNCPPALIGYVYQPKRRVAAFRYIARVCLILHDIIMDLYSSESRLNSRQRAKFVPRTSQRLDELFSSVPEAMKFNSSLPSPPPWVFMFQMLYHASYILLHRPVLEPASIASATGHVAACLEHSVAVNDMTVSFTQTFGERLTYVSMYSSFVASSFDIVLIDSDRLDIQMEALMRLRTWLGIMEGSVLRVPSIKQPVQNLLASTCAAVSRYPVLAVSDAGSWILSHSLRTTGTTPVNSLGGTNDGTGAFDFFDLLGSS</sequence>
<gene>
    <name evidence="10" type="ORF">EHS25_000172</name>
</gene>
<dbReference type="InterPro" id="IPR051615">
    <property type="entry name" value="Transcr_Regulatory_Elem"/>
</dbReference>
<dbReference type="InterPro" id="IPR007219">
    <property type="entry name" value="XnlR_reg_dom"/>
</dbReference>
<dbReference type="InterPro" id="IPR036864">
    <property type="entry name" value="Zn2-C6_fun-type_DNA-bd_sf"/>
</dbReference>
<dbReference type="GO" id="GO:0008270">
    <property type="term" value="F:zinc ion binding"/>
    <property type="evidence" value="ECO:0007669"/>
    <property type="project" value="InterPro"/>
</dbReference>
<dbReference type="PANTHER" id="PTHR31313:SF81">
    <property type="entry name" value="TY1 ENHANCER ACTIVATOR"/>
    <property type="match status" value="1"/>
</dbReference>
<keyword evidence="5" id="KW-0238">DNA-binding</keyword>
<comment type="subcellular location">
    <subcellularLocation>
        <location evidence="1">Nucleus</location>
    </subcellularLocation>
</comment>
<dbReference type="PANTHER" id="PTHR31313">
    <property type="entry name" value="TY1 ENHANCER ACTIVATOR"/>
    <property type="match status" value="1"/>
</dbReference>
<dbReference type="GO" id="GO:0005634">
    <property type="term" value="C:nucleus"/>
    <property type="evidence" value="ECO:0007669"/>
    <property type="project" value="UniProtKB-SubCell"/>
</dbReference>
<dbReference type="GO" id="GO:0006351">
    <property type="term" value="P:DNA-templated transcription"/>
    <property type="evidence" value="ECO:0007669"/>
    <property type="project" value="InterPro"/>
</dbReference>
<dbReference type="Pfam" id="PF00172">
    <property type="entry name" value="Zn_clus"/>
    <property type="match status" value="1"/>
</dbReference>
<organism evidence="10 11">
    <name type="scientific">Saitozyma podzolica</name>
    <dbReference type="NCBI Taxonomy" id="1890683"/>
    <lineage>
        <taxon>Eukaryota</taxon>
        <taxon>Fungi</taxon>
        <taxon>Dikarya</taxon>
        <taxon>Basidiomycota</taxon>
        <taxon>Agaricomycotina</taxon>
        <taxon>Tremellomycetes</taxon>
        <taxon>Tremellales</taxon>
        <taxon>Trimorphomycetaceae</taxon>
        <taxon>Saitozyma</taxon>
    </lineage>
</organism>